<dbReference type="OrthoDB" id="4524809at2759"/>
<dbReference type="RefSeq" id="XP_035341908.1">
    <property type="nucleotide sequence ID" value="XM_035486015.1"/>
</dbReference>
<evidence type="ECO:0000313" key="3">
    <source>
        <dbReference type="Proteomes" id="UP000509510"/>
    </source>
</evidence>
<feature type="region of interest" description="Disordered" evidence="1">
    <location>
        <begin position="123"/>
        <end position="155"/>
    </location>
</feature>
<keyword evidence="3" id="KW-1185">Reference proteome</keyword>
<dbReference type="AlphaFoldDB" id="A0A7H8QP37"/>
<feature type="compositionally biased region" description="Polar residues" evidence="1">
    <location>
        <begin position="354"/>
        <end position="387"/>
    </location>
</feature>
<gene>
    <name evidence="2" type="ORF">TRUGW13939_02828</name>
</gene>
<organism evidence="2 3">
    <name type="scientific">Talaromyces rugulosus</name>
    <name type="common">Penicillium rugulosum</name>
    <dbReference type="NCBI Taxonomy" id="121627"/>
    <lineage>
        <taxon>Eukaryota</taxon>
        <taxon>Fungi</taxon>
        <taxon>Dikarya</taxon>
        <taxon>Ascomycota</taxon>
        <taxon>Pezizomycotina</taxon>
        <taxon>Eurotiomycetes</taxon>
        <taxon>Eurotiomycetidae</taxon>
        <taxon>Eurotiales</taxon>
        <taxon>Trichocomaceae</taxon>
        <taxon>Talaromyces</taxon>
        <taxon>Talaromyces sect. Islandici</taxon>
    </lineage>
</organism>
<dbReference type="Proteomes" id="UP000509510">
    <property type="component" value="Chromosome II"/>
</dbReference>
<evidence type="ECO:0000256" key="1">
    <source>
        <dbReference type="SAM" id="MobiDB-lite"/>
    </source>
</evidence>
<reference evidence="3" key="1">
    <citation type="submission" date="2020-06" db="EMBL/GenBank/DDBJ databases">
        <title>A chromosome-scale genome assembly of Talaromyces rugulosus W13939.</title>
        <authorList>
            <person name="Wang B."/>
            <person name="Guo L."/>
            <person name="Ye K."/>
            <person name="Wang L."/>
        </authorList>
    </citation>
    <scope>NUCLEOTIDE SEQUENCE [LARGE SCALE GENOMIC DNA]</scope>
    <source>
        <strain evidence="3">W13939</strain>
    </source>
</reference>
<feature type="region of interest" description="Disordered" evidence="1">
    <location>
        <begin position="354"/>
        <end position="395"/>
    </location>
</feature>
<protein>
    <submittedName>
        <fullName evidence="2">Uncharacterized protein</fullName>
    </submittedName>
</protein>
<dbReference type="GeneID" id="55990335"/>
<dbReference type="EMBL" id="CP055899">
    <property type="protein sequence ID" value="QKX55730.1"/>
    <property type="molecule type" value="Genomic_DNA"/>
</dbReference>
<name>A0A7H8QP37_TALRU</name>
<proteinExistence type="predicted"/>
<accession>A0A7H8QP37</accession>
<evidence type="ECO:0000313" key="2">
    <source>
        <dbReference type="EMBL" id="QKX55730.1"/>
    </source>
</evidence>
<sequence length="676" mass="75145">MEPLQPSSLRIRASWDGDINRAANVCVTVEVETKPNSRLLLLNRVKNTGLSHSMVWRIRSLGQEVPAVDVTDSKSILAHQVDYIPPSPPRKLFASSRGYQDEYGIQEKPDSFFQDWLSSHDTKETLDDQTSTSSEPKQEDATEETAQETAFDTVEAESPLDALCVDEASEISLGEQNLDRWIDMNQSIEQYFDDSFLDLPPSPTPSSQDLIPWASTKEIMDRLKAEEERDPLSFSSEVIVAPPPRDPGIVHQDGQMFLDFPGSVEAKIYRVDLHFLKYVREGQNNWLELDLSQIGMACPEVQGLFVLEMPWECEFSTPDLSDKQAANGHLEYQFSPQYLRAIAFRRREDRDCTTVSSNASNVEPHTSIESEPEDSTLNTQSSQQQISGEPLQPTDEIEFIKPTMPSSQAGRPRRTTTSISRDFFHQFLVFVFFAMVAVFTATGGPPEAIATPANTWSTLRGVASDMRRQGSSIQTMVMETVRDAQLLHGWHVYRALWMDALTNEEPDVSIKKSAICLPIDVMMQELAAVCLATGDIDMVIQDSATASHLTGNVTVFEESNRAGSSTGDNMLFQYSATVGDIGVLTQGSTAAGFPTEDTDTYEILATSTVVFSAENASISTEETGDGYWGTWSLIGRNFLSRIGCSTSAHCIMVAAAEDDDPQWEVFERYRCDAKNS</sequence>
<dbReference type="KEGG" id="trg:TRUGW13939_02828"/>